<comment type="subcellular location">
    <subcellularLocation>
        <location evidence="1">Nucleus</location>
    </subcellularLocation>
</comment>
<keyword evidence="9" id="KW-1185">Reference proteome</keyword>
<reference evidence="8 9" key="1">
    <citation type="journal article" date="2014" name="BMC Genomics">
        <title>Comparative genome sequencing reveals chemotype-specific gene clusters in the toxigenic black mold Stachybotrys.</title>
        <authorList>
            <person name="Semeiks J."/>
            <person name="Borek D."/>
            <person name="Otwinowski Z."/>
            <person name="Grishin N.V."/>
        </authorList>
    </citation>
    <scope>NUCLEOTIDE SEQUENCE [LARGE SCALE GENOMIC DNA]</scope>
    <source>
        <strain evidence="9">CBS 109288 / IBT 7711</strain>
    </source>
</reference>
<dbReference type="PROSITE" id="PS00463">
    <property type="entry name" value="ZN2_CY6_FUNGAL_1"/>
    <property type="match status" value="1"/>
</dbReference>
<name>A0A084AST3_STACB</name>
<dbReference type="SMART" id="SM00906">
    <property type="entry name" value="Fungal_trans"/>
    <property type="match status" value="1"/>
</dbReference>
<feature type="domain" description="Zn(2)-C6 fungal-type" evidence="7">
    <location>
        <begin position="11"/>
        <end position="41"/>
    </location>
</feature>
<keyword evidence="4" id="KW-0804">Transcription</keyword>
<dbReference type="SUPFAM" id="SSF57701">
    <property type="entry name" value="Zn2/Cys6 DNA-binding domain"/>
    <property type="match status" value="1"/>
</dbReference>
<gene>
    <name evidence="8" type="ORF">S7711_01140</name>
</gene>
<feature type="region of interest" description="Disordered" evidence="6">
    <location>
        <begin position="687"/>
        <end position="730"/>
    </location>
</feature>
<dbReference type="InterPro" id="IPR050815">
    <property type="entry name" value="TF_fung"/>
</dbReference>
<accession>A0A084AST3</accession>
<feature type="compositionally biased region" description="Polar residues" evidence="6">
    <location>
        <begin position="707"/>
        <end position="719"/>
    </location>
</feature>
<dbReference type="CDD" id="cd00067">
    <property type="entry name" value="GAL4"/>
    <property type="match status" value="1"/>
</dbReference>
<evidence type="ECO:0000256" key="1">
    <source>
        <dbReference type="ARBA" id="ARBA00004123"/>
    </source>
</evidence>
<keyword evidence="5" id="KW-0539">Nucleus</keyword>
<dbReference type="EMBL" id="KL648579">
    <property type="protein sequence ID" value="KEY68362.1"/>
    <property type="molecule type" value="Genomic_DNA"/>
</dbReference>
<dbReference type="OrthoDB" id="5281682at2759"/>
<dbReference type="SMART" id="SM00066">
    <property type="entry name" value="GAL4"/>
    <property type="match status" value="1"/>
</dbReference>
<dbReference type="Pfam" id="PF00172">
    <property type="entry name" value="Zn_clus"/>
    <property type="match status" value="1"/>
</dbReference>
<dbReference type="GO" id="GO:0008270">
    <property type="term" value="F:zinc ion binding"/>
    <property type="evidence" value="ECO:0007669"/>
    <property type="project" value="InterPro"/>
</dbReference>
<dbReference type="InterPro" id="IPR007219">
    <property type="entry name" value="XnlR_reg_dom"/>
</dbReference>
<dbReference type="Proteomes" id="UP000028045">
    <property type="component" value="Unassembled WGS sequence"/>
</dbReference>
<dbReference type="PANTHER" id="PTHR47338">
    <property type="entry name" value="ZN(II)2CYS6 TRANSCRIPTION FACTOR (EUROFUNG)-RELATED"/>
    <property type="match status" value="1"/>
</dbReference>
<dbReference type="GO" id="GO:0003677">
    <property type="term" value="F:DNA binding"/>
    <property type="evidence" value="ECO:0007669"/>
    <property type="project" value="InterPro"/>
</dbReference>
<organism evidence="8 9">
    <name type="scientific">Stachybotrys chartarum (strain CBS 109288 / IBT 7711)</name>
    <name type="common">Toxic black mold</name>
    <name type="synonym">Stilbospora chartarum</name>
    <dbReference type="NCBI Taxonomy" id="1280523"/>
    <lineage>
        <taxon>Eukaryota</taxon>
        <taxon>Fungi</taxon>
        <taxon>Dikarya</taxon>
        <taxon>Ascomycota</taxon>
        <taxon>Pezizomycotina</taxon>
        <taxon>Sordariomycetes</taxon>
        <taxon>Hypocreomycetidae</taxon>
        <taxon>Hypocreales</taxon>
        <taxon>Stachybotryaceae</taxon>
        <taxon>Stachybotrys</taxon>
    </lineage>
</organism>
<sequence>MTENTPSASFSCFNCRNRKLKCDRTRPLCNRCVKSGDTCEYPSARKRPHILATRPKVKELEKRLKDLESQLRHDDASHVRQPRQLPTPSPSAEVIGTGRFEQLPPQAVIDELVDNYFYRLHRDTPMLHATRFRHSLLLPPHMRPPMCLQYAVLALAARLTPNYVHLADAFYRRARYYVEADEMRTDGQDFITLAHAQSWLLLSRYETEEMVFSRTAMSCARAVRLAQILGLDRVDKTSGPSHQTLPRARDWTEMEERRRTFWCIFFVDRATTATTEWQLLIDWRKVHTLLPASEHAFQNGVEEPSITMRQGLRNQTSNLSPFARRLLAMHLFQQCTELNSEAPAPGEADSAENMIFWKRYVELDNALNVAFIHMPERLRCPANINDHDAVFVNVLLHTAIICNYRVCAARAKVSHNADLLSTSREKALPSAMGIFEIVAALADIDLLFRNPFVSFASFMAASVFLEDFMTTQNRESDERLGVFFSSLVAIGAHNPYTASLVVQLALQMHQSGIDKTAMEKVQPLMANMDMATPLLAMEDAETGAVLFCPFEQVRSSGNAPGKKYPQATGLELQFRDVIEAAFEHDAPPASIPPLPQTWPASMAGSFGLRKPKSSPNDYPKPLFPDALLVTPSPSPRLIRSQPAHSIVMLASSRERQCSVTSQDAPTADDDFTSLMVSSMGSTAFLSISSDPVSSPPSPPSLDRSKSTSFVPPTRPSSTPFPHRSAEYDSDCEPFEDASVTLLGDSPKAPAPASDLGKLPIEVQEAILDHLLGYRVSATSSSAMRMSKARSWSTALRHSRRRELTELALVSRTWRILIQQRLYRHIKLKATIDYLEEAMTHFAQHEHLQPYVRHVEIWFPVFQPTHDPTTMPQNLTLPVVTSDGLTNTTYTLPTNNCTLEEVFRFVSLALPLSRVLTLEGGERRKAPKVVYSHREDPLLPVLGSVHTLVTKGQWNLMREGRDFIKVFQALPNLVEWQGAYHKPKSKSYITMAEFLPYIPHNITSLTLCLESDYRWEGITPVFYTKVAQKTHICVKMAAALPTLEHFSYTGRVCHQFFDTAARLIDPRTTKLQSIDLTVKNCCRQPCNHHDSGSGIQDMSFIEAFEKLVVSGVRSMEKLKQLKHLRIRFMDLDSVLPPLNPYFLMRDGKCSGVWSETIVDEMARVRPGNTFNELNESFGDVVYNKEGRMVITPEYPRTKVTSLKLSNYRSLAARITIQ</sequence>
<evidence type="ECO:0000256" key="5">
    <source>
        <dbReference type="ARBA" id="ARBA00023242"/>
    </source>
</evidence>
<dbReference type="GO" id="GO:0005634">
    <property type="term" value="C:nucleus"/>
    <property type="evidence" value="ECO:0007669"/>
    <property type="project" value="UniProtKB-SubCell"/>
</dbReference>
<dbReference type="PROSITE" id="PS50048">
    <property type="entry name" value="ZN2_CY6_FUNGAL_2"/>
    <property type="match status" value="1"/>
</dbReference>
<dbReference type="CDD" id="cd12148">
    <property type="entry name" value="fungal_TF_MHR"/>
    <property type="match status" value="1"/>
</dbReference>
<dbReference type="InterPro" id="IPR036864">
    <property type="entry name" value="Zn2-C6_fun-type_DNA-bd_sf"/>
</dbReference>
<evidence type="ECO:0000259" key="7">
    <source>
        <dbReference type="PROSITE" id="PS50048"/>
    </source>
</evidence>
<evidence type="ECO:0000256" key="2">
    <source>
        <dbReference type="ARBA" id="ARBA00022723"/>
    </source>
</evidence>
<dbReference type="Pfam" id="PF04082">
    <property type="entry name" value="Fungal_trans"/>
    <property type="match status" value="1"/>
</dbReference>
<protein>
    <recommendedName>
        <fullName evidence="7">Zn(2)-C6 fungal-type domain-containing protein</fullName>
    </recommendedName>
</protein>
<dbReference type="PANTHER" id="PTHR47338:SF10">
    <property type="entry name" value="TRANSCRIPTION FACTOR DOMAIN-CONTAINING PROTEIN-RELATED"/>
    <property type="match status" value="1"/>
</dbReference>
<dbReference type="Gene3D" id="4.10.240.10">
    <property type="entry name" value="Zn(2)-C6 fungal-type DNA-binding domain"/>
    <property type="match status" value="1"/>
</dbReference>
<keyword evidence="3" id="KW-0805">Transcription regulation</keyword>
<dbReference type="GO" id="GO:0006351">
    <property type="term" value="P:DNA-templated transcription"/>
    <property type="evidence" value="ECO:0007669"/>
    <property type="project" value="InterPro"/>
</dbReference>
<evidence type="ECO:0000256" key="6">
    <source>
        <dbReference type="SAM" id="MobiDB-lite"/>
    </source>
</evidence>
<evidence type="ECO:0000313" key="8">
    <source>
        <dbReference type="EMBL" id="KEY68362.1"/>
    </source>
</evidence>
<feature type="region of interest" description="Disordered" evidence="6">
    <location>
        <begin position="70"/>
        <end position="92"/>
    </location>
</feature>
<evidence type="ECO:0000313" key="9">
    <source>
        <dbReference type="Proteomes" id="UP000028045"/>
    </source>
</evidence>
<dbReference type="GO" id="GO:0000981">
    <property type="term" value="F:DNA-binding transcription factor activity, RNA polymerase II-specific"/>
    <property type="evidence" value="ECO:0007669"/>
    <property type="project" value="InterPro"/>
</dbReference>
<dbReference type="AlphaFoldDB" id="A0A084AST3"/>
<proteinExistence type="predicted"/>
<dbReference type="HOGENOM" id="CLU_269180_0_0_1"/>
<evidence type="ECO:0000256" key="3">
    <source>
        <dbReference type="ARBA" id="ARBA00023015"/>
    </source>
</evidence>
<dbReference type="InterPro" id="IPR001138">
    <property type="entry name" value="Zn2Cys6_DnaBD"/>
</dbReference>
<evidence type="ECO:0000256" key="4">
    <source>
        <dbReference type="ARBA" id="ARBA00023163"/>
    </source>
</evidence>
<keyword evidence="2" id="KW-0479">Metal-binding</keyword>